<reference evidence="2 3" key="1">
    <citation type="submission" date="2020-01" db="EMBL/GenBank/DDBJ databases">
        <title>Natronorubrum sp. JWXQ-INN 674 isolated from Inner Mongolia Autonomous Region of China.</title>
        <authorList>
            <person name="Xue Q."/>
        </authorList>
    </citation>
    <scope>NUCLEOTIDE SEQUENCE [LARGE SCALE GENOMIC DNA]</scope>
    <source>
        <strain evidence="2 3">JWXQ-INN-674</strain>
    </source>
</reference>
<keyword evidence="3" id="KW-1185">Reference proteome</keyword>
<name>A0A6B0VSG8_9EURY</name>
<evidence type="ECO:0000313" key="2">
    <source>
        <dbReference type="EMBL" id="MXV63926.1"/>
    </source>
</evidence>
<accession>A0A6B0VSG8</accession>
<comment type="caution">
    <text evidence="2">The sequence shown here is derived from an EMBL/GenBank/DDBJ whole genome shotgun (WGS) entry which is preliminary data.</text>
</comment>
<evidence type="ECO:0000259" key="1">
    <source>
        <dbReference type="Pfam" id="PF13592"/>
    </source>
</evidence>
<dbReference type="Proteomes" id="UP000434101">
    <property type="component" value="Unassembled WGS sequence"/>
</dbReference>
<dbReference type="Pfam" id="PF13592">
    <property type="entry name" value="HTH_33"/>
    <property type="match status" value="1"/>
</dbReference>
<dbReference type="InterPro" id="IPR025959">
    <property type="entry name" value="Winged_HTH_dom"/>
</dbReference>
<dbReference type="EMBL" id="WUYX01000068">
    <property type="protein sequence ID" value="MXV63926.1"/>
    <property type="molecule type" value="Genomic_DNA"/>
</dbReference>
<sequence length="55" mass="6560">MKKLEQKYDVEYSVLCCRRLLKEQRLSYQKPRRTVAEPEAEGQDLFREVLKNGGE</sequence>
<feature type="domain" description="Winged helix-turn helix" evidence="1">
    <location>
        <begin position="4"/>
        <end position="48"/>
    </location>
</feature>
<dbReference type="OrthoDB" id="195008at2157"/>
<proteinExistence type="predicted"/>
<dbReference type="AlphaFoldDB" id="A0A6B0VSG8"/>
<organism evidence="2 3">
    <name type="scientific">Natronorubrum halalkaliphilum</name>
    <dbReference type="NCBI Taxonomy" id="2691917"/>
    <lineage>
        <taxon>Archaea</taxon>
        <taxon>Methanobacteriati</taxon>
        <taxon>Methanobacteriota</taxon>
        <taxon>Stenosarchaea group</taxon>
        <taxon>Halobacteria</taxon>
        <taxon>Halobacteriales</taxon>
        <taxon>Natrialbaceae</taxon>
        <taxon>Natronorubrum</taxon>
    </lineage>
</organism>
<protein>
    <recommendedName>
        <fullName evidence="1">Winged helix-turn helix domain-containing protein</fullName>
    </recommendedName>
</protein>
<gene>
    <name evidence="2" type="ORF">GS429_18035</name>
</gene>
<evidence type="ECO:0000313" key="3">
    <source>
        <dbReference type="Proteomes" id="UP000434101"/>
    </source>
</evidence>